<dbReference type="InterPro" id="IPR000073">
    <property type="entry name" value="AB_hydrolase_1"/>
</dbReference>
<keyword evidence="3" id="KW-0812">Transmembrane</keyword>
<dbReference type="AlphaFoldDB" id="U2N0X7"/>
<dbReference type="EMBL" id="APJA01000022">
    <property type="protein sequence ID" value="ERK29157.1"/>
    <property type="molecule type" value="Genomic_DNA"/>
</dbReference>
<proteinExistence type="inferred from homology"/>
<reference evidence="5 6" key="1">
    <citation type="journal article" date="2013" name="Genome Announc.">
        <title>Draft Genome Sequence of the Hydrogen- and Ethanol-Producing Bacterium Clostridium intestinale Strain URNW.</title>
        <authorList>
            <person name="Lal S."/>
            <person name="Ramachandran U."/>
            <person name="Zhang X."/>
            <person name="Sparling R."/>
            <person name="Levin D.B."/>
        </authorList>
    </citation>
    <scope>NUCLEOTIDE SEQUENCE [LARGE SCALE GENOMIC DNA]</scope>
    <source>
        <strain evidence="5 6">URNW</strain>
    </source>
</reference>
<dbReference type="PRINTS" id="PR00793">
    <property type="entry name" value="PROAMNOPTASE"/>
</dbReference>
<dbReference type="GO" id="GO:0006508">
    <property type="term" value="P:proteolysis"/>
    <property type="evidence" value="ECO:0007669"/>
    <property type="project" value="InterPro"/>
</dbReference>
<dbReference type="InterPro" id="IPR002410">
    <property type="entry name" value="Peptidase_S33"/>
</dbReference>
<dbReference type="SUPFAM" id="SSF53474">
    <property type="entry name" value="alpha/beta-Hydrolases"/>
    <property type="match status" value="1"/>
</dbReference>
<dbReference type="Gene3D" id="3.40.50.1820">
    <property type="entry name" value="alpha/beta hydrolase"/>
    <property type="match status" value="1"/>
</dbReference>
<accession>U2N0X7</accession>
<dbReference type="RefSeq" id="WP_021803481.1">
    <property type="nucleotide sequence ID" value="NZ_KI273145.1"/>
</dbReference>
<keyword evidence="2 5" id="KW-0378">Hydrolase</keyword>
<feature type="transmembrane region" description="Helical" evidence="3">
    <location>
        <begin position="12"/>
        <end position="30"/>
    </location>
</feature>
<dbReference type="Pfam" id="PF00561">
    <property type="entry name" value="Abhydrolase_1"/>
    <property type="match status" value="1"/>
</dbReference>
<evidence type="ECO:0000256" key="3">
    <source>
        <dbReference type="SAM" id="Phobius"/>
    </source>
</evidence>
<dbReference type="PANTHER" id="PTHR43798">
    <property type="entry name" value="MONOACYLGLYCEROL LIPASE"/>
    <property type="match status" value="1"/>
</dbReference>
<dbReference type="HOGENOM" id="CLU_049285_1_1_9"/>
<keyword evidence="3" id="KW-0472">Membrane</keyword>
<dbReference type="PATRIC" id="fig|1294142.3.peg.3689"/>
<comment type="caution">
    <text evidence="5">The sequence shown here is derived from an EMBL/GenBank/DDBJ whole genome shotgun (WGS) entry which is preliminary data.</text>
</comment>
<dbReference type="InterPro" id="IPR029058">
    <property type="entry name" value="AB_hydrolase_fold"/>
</dbReference>
<evidence type="ECO:0000256" key="1">
    <source>
        <dbReference type="ARBA" id="ARBA00010088"/>
    </source>
</evidence>
<gene>
    <name evidence="5" type="ORF">CINTURNW_3535</name>
</gene>
<organism evidence="5 6">
    <name type="scientific">Clostridium intestinale URNW</name>
    <dbReference type="NCBI Taxonomy" id="1294142"/>
    <lineage>
        <taxon>Bacteria</taxon>
        <taxon>Bacillati</taxon>
        <taxon>Bacillota</taxon>
        <taxon>Clostridia</taxon>
        <taxon>Eubacteriales</taxon>
        <taxon>Clostridiaceae</taxon>
        <taxon>Clostridium</taxon>
    </lineage>
</organism>
<evidence type="ECO:0000256" key="2">
    <source>
        <dbReference type="ARBA" id="ARBA00022801"/>
    </source>
</evidence>
<dbReference type="Proteomes" id="UP000016721">
    <property type="component" value="Unassembled WGS sequence"/>
</dbReference>
<dbReference type="GO" id="GO:0004177">
    <property type="term" value="F:aminopeptidase activity"/>
    <property type="evidence" value="ECO:0007669"/>
    <property type="project" value="UniProtKB-EC"/>
</dbReference>
<name>U2N0X7_9CLOT</name>
<keyword evidence="3" id="KW-1133">Transmembrane helix</keyword>
<protein>
    <submittedName>
        <fullName evidence="5">Alpha/beta hydrolase</fullName>
    </submittedName>
</protein>
<dbReference type="eggNOG" id="COG1506">
    <property type="taxonomic scope" value="Bacteria"/>
</dbReference>
<dbReference type="STRING" id="1294142.CINTURNW_3535"/>
<evidence type="ECO:0000259" key="4">
    <source>
        <dbReference type="Pfam" id="PF00561"/>
    </source>
</evidence>
<evidence type="ECO:0000313" key="6">
    <source>
        <dbReference type="Proteomes" id="UP000016721"/>
    </source>
</evidence>
<feature type="domain" description="AB hydrolase-1" evidence="4">
    <location>
        <begin position="64"/>
        <end position="330"/>
    </location>
</feature>
<sequence length="355" mass="40658">MKNKIIKILKWMGISFILILVAGLLFPTWTPKIIGENSISELDKIEINGTELAVMIRGHQKDNPVIIVAHGGPCCSEIPYIRKYQEELEKEFTIVHYDQRGSGKSYHFFEDYSNLSPSLLTEDLIELSEFISKRFNNQKIILMGHSFGTYISMQAIAQDPKLYQAYIGIGQVADQIASEIDNLNYCIEQAQFQNNQSDINFLESLRSSIETGQIIAPRNYVRKYGGAARQINETKDMVTGILFHPEYNLLDVIRYSLGIKRFQNSLMEKQSEASITQLVQSVDVPIYFVMGKYDHMTSSAAAREYFDILDAPQKEFILYEHSAHYPQMEEKELSINGCLTLLPNENNLYLYNCDL</sequence>
<dbReference type="InterPro" id="IPR050266">
    <property type="entry name" value="AB_hydrolase_sf"/>
</dbReference>
<keyword evidence="6" id="KW-1185">Reference proteome</keyword>
<evidence type="ECO:0000313" key="5">
    <source>
        <dbReference type="EMBL" id="ERK29157.1"/>
    </source>
</evidence>
<comment type="similarity">
    <text evidence="1">Belongs to the peptidase S33 family.</text>
</comment>